<dbReference type="Proteomes" id="UP000189462">
    <property type="component" value="Unassembled WGS sequence"/>
</dbReference>
<evidence type="ECO:0008006" key="3">
    <source>
        <dbReference type="Google" id="ProtNLM"/>
    </source>
</evidence>
<evidence type="ECO:0000313" key="1">
    <source>
        <dbReference type="EMBL" id="OOG28113.1"/>
    </source>
</evidence>
<reference evidence="1 2" key="1">
    <citation type="submission" date="2017-02" db="EMBL/GenBank/DDBJ databases">
        <title>Genomic diversity within the haloalkaliphilic genus Thioalkalivibrio.</title>
        <authorList>
            <person name="Ahn A.-C."/>
            <person name="Meier-Kolthoff J."/>
            <person name="Overmars L."/>
            <person name="Richter M."/>
            <person name="Woyke T."/>
            <person name="Sorokin D.Y."/>
            <person name="Muyzer G."/>
        </authorList>
    </citation>
    <scope>NUCLEOTIDE SEQUENCE [LARGE SCALE GENOMIC DNA]</scope>
    <source>
        <strain evidence="1 2">ALJD</strain>
    </source>
</reference>
<name>A0A1V3NT29_9GAMM</name>
<comment type="caution">
    <text evidence="1">The sequence shown here is derived from an EMBL/GenBank/DDBJ whole genome shotgun (WGS) entry which is preliminary data.</text>
</comment>
<dbReference type="Pfam" id="PF17036">
    <property type="entry name" value="CBP_BcsS"/>
    <property type="match status" value="1"/>
</dbReference>
<gene>
    <name evidence="1" type="ORF">B1C78_02005</name>
</gene>
<keyword evidence="2" id="KW-1185">Reference proteome</keyword>
<accession>A0A1V3NT29</accession>
<evidence type="ECO:0000313" key="2">
    <source>
        <dbReference type="Proteomes" id="UP000189462"/>
    </source>
</evidence>
<dbReference type="AlphaFoldDB" id="A0A1V3NT29"/>
<proteinExistence type="predicted"/>
<organism evidence="1 2">
    <name type="scientific">Thioalkalivibrio denitrificans</name>
    <dbReference type="NCBI Taxonomy" id="108003"/>
    <lineage>
        <taxon>Bacteria</taxon>
        <taxon>Pseudomonadati</taxon>
        <taxon>Pseudomonadota</taxon>
        <taxon>Gammaproteobacteria</taxon>
        <taxon>Chromatiales</taxon>
        <taxon>Ectothiorhodospiraceae</taxon>
        <taxon>Thioalkalivibrio</taxon>
    </lineage>
</organism>
<sequence length="218" mass="23641">MLAASAASAQERLWLAGTELAPGSSYSYAGLLMPAFGGHLGEGFIQRYWVDYLTYRYDSDGRRIEAEGLGAEAALGYVTPVGSGQLSTTMGILYRDTTLSPDDPDSAARGAQWRLRAQVEYNQPVSESAELGLLGSYVFGQRGYWTRARLGMDVGPGLRAGPELILQGDPDYRAVQYGAFLAGLQLSSTVQAGIRAGIREQRDESRRGYVGVEFTGHW</sequence>
<dbReference type="STRING" id="108003.B1C78_02005"/>
<protein>
    <recommendedName>
        <fullName evidence="3">Cellulose biosynthesis protein BcsS</fullName>
    </recommendedName>
</protein>
<dbReference type="InterPro" id="IPR031485">
    <property type="entry name" value="CBP_BcsS"/>
</dbReference>
<dbReference type="EMBL" id="MVBK01000010">
    <property type="protein sequence ID" value="OOG28113.1"/>
    <property type="molecule type" value="Genomic_DNA"/>
</dbReference>